<feature type="active site" description="Proton donor" evidence="9">
    <location>
        <position position="235"/>
    </location>
</feature>
<dbReference type="RefSeq" id="WP_167704128.1">
    <property type="nucleotide sequence ID" value="NZ_CP118168.1"/>
</dbReference>
<evidence type="ECO:0000256" key="6">
    <source>
        <dbReference type="ARBA" id="ARBA00023098"/>
    </source>
</evidence>
<dbReference type="InterPro" id="IPR024910">
    <property type="entry name" value="Enoyl-CoA_Rdtase_cat_dom"/>
</dbReference>
<evidence type="ECO:0000313" key="13">
    <source>
        <dbReference type="EMBL" id="NIZ47374.1"/>
    </source>
</evidence>
<feature type="site" description="Plays an important role in discriminating NADH against NADPH" evidence="9">
    <location>
        <position position="74"/>
    </location>
</feature>
<keyword evidence="14" id="KW-1185">Reference proteome</keyword>
<feature type="domain" description="Trans-2-enoyl-CoA reductase-like NAD(P)H binding" evidence="12">
    <location>
        <begin position="2"/>
        <end position="79"/>
    </location>
</feature>
<evidence type="ECO:0000256" key="8">
    <source>
        <dbReference type="ARBA" id="ARBA00048302"/>
    </source>
</evidence>
<keyword evidence="5 9" id="KW-0520">NAD</keyword>
<dbReference type="AlphaFoldDB" id="A0A968KUK4"/>
<evidence type="ECO:0000259" key="10">
    <source>
        <dbReference type="Pfam" id="PF07055"/>
    </source>
</evidence>
<dbReference type="HAMAP" id="MF_01838">
    <property type="entry name" value="FabV_reductase"/>
    <property type="match status" value="1"/>
</dbReference>
<keyword evidence="4 9" id="KW-0560">Oxidoreductase</keyword>
<feature type="binding site" evidence="9">
    <location>
        <begin position="73"/>
        <end position="74"/>
    </location>
    <ligand>
        <name>NAD(+)</name>
        <dbReference type="ChEBI" id="CHEBI:57540"/>
    </ligand>
</feature>
<feature type="binding site" evidence="9">
    <location>
        <begin position="140"/>
        <end position="141"/>
    </location>
    <ligand>
        <name>NAD(+)</name>
        <dbReference type="ChEBI" id="CHEBI:57540"/>
    </ligand>
</feature>
<keyword evidence="3 9" id="KW-0276">Fatty acid metabolism</keyword>
<protein>
    <recommendedName>
        <fullName evidence="9">Trans-2-enoyl-CoA reductase [NADH]</fullName>
        <shortName evidence="9">TER</shortName>
        <ecNumber evidence="9">1.3.1.44</ecNumber>
    </recommendedName>
</protein>
<name>A0A968KUK4_9SPIO</name>
<feature type="domain" description="Trans-2-enoyl-CoA reductase catalytic" evidence="11">
    <location>
        <begin position="81"/>
        <end position="313"/>
    </location>
</feature>
<comment type="caution">
    <text evidence="13">The sequence shown here is derived from an EMBL/GenBank/DDBJ whole genome shotgun (WGS) entry which is preliminary data.</text>
</comment>
<evidence type="ECO:0000256" key="9">
    <source>
        <dbReference type="HAMAP-Rule" id="MF_01838"/>
    </source>
</evidence>
<dbReference type="InterPro" id="IPR050048">
    <property type="entry name" value="FabV-like_NADH_b"/>
</dbReference>
<evidence type="ECO:0000256" key="4">
    <source>
        <dbReference type="ARBA" id="ARBA00023002"/>
    </source>
</evidence>
<evidence type="ECO:0000256" key="1">
    <source>
        <dbReference type="ARBA" id="ARBA00011245"/>
    </source>
</evidence>
<feature type="binding site" evidence="9">
    <location>
        <position position="244"/>
    </location>
    <ligand>
        <name>NAD(+)</name>
        <dbReference type="ChEBI" id="CHEBI:57540"/>
    </ligand>
</feature>
<keyword evidence="7 9" id="KW-0275">Fatty acid biosynthesis</keyword>
<evidence type="ECO:0000256" key="3">
    <source>
        <dbReference type="ARBA" id="ARBA00022832"/>
    </source>
</evidence>
<evidence type="ECO:0000259" key="11">
    <source>
        <dbReference type="Pfam" id="PF12241"/>
    </source>
</evidence>
<dbReference type="PANTHER" id="PTHR37480">
    <property type="entry name" value="ENOYL-[ACYL-CARRIER-PROTEIN] REDUCTASE [NADH]"/>
    <property type="match status" value="1"/>
</dbReference>
<gene>
    <name evidence="9" type="primary">fabV</name>
    <name evidence="13" type="ORF">HCT46_05545</name>
</gene>
<organism evidence="13 14">
    <name type="scientific">Entomospira nematocerorum</name>
    <dbReference type="NCBI Taxonomy" id="2719987"/>
    <lineage>
        <taxon>Bacteria</taxon>
        <taxon>Pseudomonadati</taxon>
        <taxon>Spirochaetota</taxon>
        <taxon>Spirochaetia</taxon>
        <taxon>Spirochaetales</taxon>
        <taxon>Spirochaetaceae</taxon>
        <taxon>Entomospira</taxon>
    </lineage>
</organism>
<dbReference type="Gene3D" id="3.40.50.720">
    <property type="entry name" value="NAD(P)-binding Rossmann-like Domain"/>
    <property type="match status" value="1"/>
</dbReference>
<keyword evidence="2 9" id="KW-0444">Lipid biosynthesis</keyword>
<comment type="function">
    <text evidence="9">Involved in the fatty acid synthesis (FAS II). Catalyzes the reduction of a carbon-carbon double bond in an enoyl moiety that is covalently linked to a coenzyme A (CoA).</text>
</comment>
<evidence type="ECO:0000256" key="7">
    <source>
        <dbReference type="ARBA" id="ARBA00023160"/>
    </source>
</evidence>
<dbReference type="EC" id="1.3.1.44" evidence="9"/>
<evidence type="ECO:0000256" key="2">
    <source>
        <dbReference type="ARBA" id="ARBA00022516"/>
    </source>
</evidence>
<dbReference type="NCBIfam" id="NF043048">
    <property type="entry name" value="EnoyACPredFabV"/>
    <property type="match status" value="1"/>
</dbReference>
<evidence type="ECO:0000259" key="12">
    <source>
        <dbReference type="Pfam" id="PF12242"/>
    </source>
</evidence>
<comment type="similarity">
    <text evidence="9">Belongs to the TER reductase family.</text>
</comment>
<dbReference type="InterPro" id="IPR024906">
    <property type="entry name" value="Eno_Rdtase_FAD-bd_dom"/>
</dbReference>
<feature type="binding site" evidence="9">
    <location>
        <begin position="110"/>
        <end position="111"/>
    </location>
    <ligand>
        <name>NAD(+)</name>
        <dbReference type="ChEBI" id="CHEBI:57540"/>
    </ligand>
</feature>
<dbReference type="GO" id="GO:0004318">
    <property type="term" value="F:enoyl-[acyl-carrier-protein] reductase (NADH) activity"/>
    <property type="evidence" value="ECO:0007669"/>
    <property type="project" value="TreeGrafter"/>
</dbReference>
<comment type="pathway">
    <text evidence="9">Lipid metabolism; fatty acid biosynthesis.</text>
</comment>
<comment type="subunit">
    <text evidence="1 9">Monomer.</text>
</comment>
<dbReference type="Proteomes" id="UP000752013">
    <property type="component" value="Unassembled WGS sequence"/>
</dbReference>
<feature type="binding site" evidence="9">
    <location>
        <position position="225"/>
    </location>
    <ligand>
        <name>substrate</name>
    </ligand>
</feature>
<dbReference type="PANTHER" id="PTHR37480:SF1">
    <property type="entry name" value="ENOYL-[ACYL-CARRIER-PROTEIN] REDUCTASE [NADH]"/>
    <property type="match status" value="1"/>
</dbReference>
<reference evidence="13" key="1">
    <citation type="submission" date="2020-03" db="EMBL/GenBank/DDBJ databases">
        <title>Spirochaetal bacteria isolated from arthropods constitute a novel genus Entomospira genus novum within the order Spirochaetales.</title>
        <authorList>
            <person name="Grana-Miraglia L."/>
            <person name="Sikutova S."/>
            <person name="Fingerle V."/>
            <person name="Sing A."/>
            <person name="Castillo-Ramirez S."/>
            <person name="Margos G."/>
            <person name="Rudolf I."/>
        </authorList>
    </citation>
    <scope>NUCLEOTIDE SEQUENCE</scope>
    <source>
        <strain evidence="13">BR208</strain>
    </source>
</reference>
<accession>A0A968KUK4</accession>
<dbReference type="Pfam" id="PF12242">
    <property type="entry name" value="Eno-Rase_NADH_b"/>
    <property type="match status" value="1"/>
</dbReference>
<keyword evidence="6 9" id="KW-0443">Lipid metabolism</keyword>
<comment type="caution">
    <text evidence="9">Lacks conserved residue(s) required for the propagation of feature annotation.</text>
</comment>
<feature type="binding site" evidence="9">
    <location>
        <begin position="273"/>
        <end position="275"/>
    </location>
    <ligand>
        <name>NAD(+)</name>
        <dbReference type="ChEBI" id="CHEBI:57540"/>
    </ligand>
</feature>
<evidence type="ECO:0000313" key="14">
    <source>
        <dbReference type="Proteomes" id="UP000752013"/>
    </source>
</evidence>
<dbReference type="GO" id="GO:0050343">
    <property type="term" value="F:trans-2-enoyl-CoA reductase (NADH) activity"/>
    <property type="evidence" value="ECO:0007669"/>
    <property type="project" value="UniProtKB-UniRule"/>
</dbReference>
<evidence type="ECO:0000256" key="5">
    <source>
        <dbReference type="ARBA" id="ARBA00023027"/>
    </source>
</evidence>
<sequence length="392" mass="43130">MIIEPKIAGNVCLNAHPVGAARLVEEQIAHIKTLAKVSGPKNVLVIGCSAGYGLATRIVNTYVNDAVTLGVSFERPGSEEKVGAVGWYNNLAFSRQVKKDGKIEATISGDAFSQACKDEVVSAAKELFHGNKIDLVVYSLASPMRTAPDGKTYRSVLKPMREVYTGKTVNIFTAKVSEVSIEPATEEEAENTVKVMGGEDWLLWLEQLKQADLLAENVHTIAYSYIGPEMTYPLYREGTIGRAKEHLEQSVVAANQLLADIHGKAYVSVNKAVMTRASAVIPVVPLYMAILYKLMKQKGTHEGTLEQAYRLIDRVYNHDAVSVDTEGRIRLDDWEMDAQLQSEVAMIWSNLDIEQIDTQTDLAGVREEFMQIHGFEVAGVDYQKPVNPAGID</sequence>
<dbReference type="GO" id="GO:0051287">
    <property type="term" value="F:NAD binding"/>
    <property type="evidence" value="ECO:0007669"/>
    <property type="project" value="UniProtKB-UniRule"/>
</dbReference>
<proteinExistence type="inferred from homology"/>
<dbReference type="EMBL" id="JAATLK010000001">
    <property type="protein sequence ID" value="NIZ47374.1"/>
    <property type="molecule type" value="Genomic_DNA"/>
</dbReference>
<dbReference type="InterPro" id="IPR010758">
    <property type="entry name" value="Trans-2-enoyl-CoA_reductase"/>
</dbReference>
<dbReference type="Pfam" id="PF07055">
    <property type="entry name" value="Eno-Rase_FAD_bd"/>
    <property type="match status" value="1"/>
</dbReference>
<comment type="catalytic activity">
    <reaction evidence="8 9">
        <text>a 2,3-saturated acyl-CoA + NAD(+) = a (2E)-enoyl-CoA + NADH + H(+)</text>
        <dbReference type="Rhea" id="RHEA:18177"/>
        <dbReference type="ChEBI" id="CHEBI:15378"/>
        <dbReference type="ChEBI" id="CHEBI:57540"/>
        <dbReference type="ChEBI" id="CHEBI:57945"/>
        <dbReference type="ChEBI" id="CHEBI:58856"/>
        <dbReference type="ChEBI" id="CHEBI:65111"/>
        <dbReference type="EC" id="1.3.1.44"/>
    </reaction>
</comment>
<dbReference type="NCBIfam" id="NF010177">
    <property type="entry name" value="PRK13656.1"/>
    <property type="match status" value="1"/>
</dbReference>
<dbReference type="GO" id="GO:0006633">
    <property type="term" value="P:fatty acid biosynthetic process"/>
    <property type="evidence" value="ECO:0007669"/>
    <property type="project" value="UniProtKB-UniRule"/>
</dbReference>
<dbReference type="Pfam" id="PF12241">
    <property type="entry name" value="Enoyl_reductase"/>
    <property type="match status" value="1"/>
</dbReference>
<feature type="domain" description="Enoyl reductase FAD binding" evidence="10">
    <location>
        <begin position="323"/>
        <end position="386"/>
    </location>
</feature>